<protein>
    <submittedName>
        <fullName evidence="1">Uncharacterized protein</fullName>
    </submittedName>
</protein>
<reference evidence="1 2" key="1">
    <citation type="journal article" date="2015" name="Microbiome">
        <title>Genomic resolution of linkages in carbon, nitrogen, and sulfur cycling among widespread estuary sediment bacteria.</title>
        <authorList>
            <person name="Baker B.J."/>
            <person name="Lazar C.S."/>
            <person name="Teske A.P."/>
            <person name="Dick G.J."/>
        </authorList>
    </citation>
    <scope>NUCLEOTIDE SEQUENCE [LARGE SCALE GENOMIC DNA]</scope>
    <source>
        <strain evidence="1">DG_78</strain>
    </source>
</reference>
<sequence>MNAKCPFLEELLVAYCSVCPVKKMIAKDQLISQNPCETDYANCPIFKEFLAKQTKEAKMAIMIVRAVNLTRHF</sequence>
<gene>
    <name evidence="1" type="ORF">AMJ52_04795</name>
</gene>
<comment type="caution">
    <text evidence="1">The sequence shown here is derived from an EMBL/GenBank/DDBJ whole genome shotgun (WGS) entry which is preliminary data.</text>
</comment>
<organism evidence="1 2">
    <name type="scientific">candidate division TA06 bacterium DG_78</name>
    <dbReference type="NCBI Taxonomy" id="1703772"/>
    <lineage>
        <taxon>Bacteria</taxon>
        <taxon>Bacteria division TA06</taxon>
    </lineage>
</organism>
<accession>A0A0S7YES6</accession>
<evidence type="ECO:0000313" key="2">
    <source>
        <dbReference type="Proteomes" id="UP000051012"/>
    </source>
</evidence>
<dbReference type="AlphaFoldDB" id="A0A0S7YES6"/>
<name>A0A0S7YES6_UNCT6</name>
<dbReference type="EMBL" id="LJNI01000050">
    <property type="protein sequence ID" value="KPJ72891.1"/>
    <property type="molecule type" value="Genomic_DNA"/>
</dbReference>
<dbReference type="Proteomes" id="UP000051012">
    <property type="component" value="Unassembled WGS sequence"/>
</dbReference>
<proteinExistence type="predicted"/>
<evidence type="ECO:0000313" key="1">
    <source>
        <dbReference type="EMBL" id="KPJ72891.1"/>
    </source>
</evidence>